<dbReference type="PANTHER" id="PTHR46233">
    <property type="entry name" value="HYDROXYACYLGLUTATHIONE HYDROLASE GLOC"/>
    <property type="match status" value="1"/>
</dbReference>
<comment type="cofactor">
    <cofactor evidence="1">
        <name>Zn(2+)</name>
        <dbReference type="ChEBI" id="CHEBI:29105"/>
    </cofactor>
</comment>
<keyword evidence="3" id="KW-0378">Hydrolase</keyword>
<reference evidence="6 7" key="1">
    <citation type="submission" date="2009-04" db="EMBL/GenBank/DDBJ databases">
        <authorList>
            <person name="Sebastian Y."/>
            <person name="Madupu R."/>
            <person name="Durkin A.S."/>
            <person name="Torralba M."/>
            <person name="Methe B."/>
            <person name="Sutton G.G."/>
            <person name="Strausberg R.L."/>
            <person name="Nelson K.E."/>
        </authorList>
    </citation>
    <scope>NUCLEOTIDE SEQUENCE [LARGE SCALE GENOMIC DNA]</scope>
    <source>
        <strain evidence="7">ATCC 35406 / BCRC 14492 / JCM 8526 / NCTC 13058 / HG 370</strain>
    </source>
</reference>
<dbReference type="GeneID" id="93365159"/>
<dbReference type="PANTHER" id="PTHR46233:SF3">
    <property type="entry name" value="HYDROXYACYLGLUTATHIONE HYDROLASE GLOC"/>
    <property type="match status" value="1"/>
</dbReference>
<keyword evidence="7" id="KW-1185">Reference proteome</keyword>
<evidence type="ECO:0000256" key="1">
    <source>
        <dbReference type="ARBA" id="ARBA00001947"/>
    </source>
</evidence>
<dbReference type="SMART" id="SM00849">
    <property type="entry name" value="Lactamase_B"/>
    <property type="match status" value="1"/>
</dbReference>
<dbReference type="RefSeq" id="WP_004333077.1">
    <property type="nucleotide sequence ID" value="NZ_ACNN01000014.1"/>
</dbReference>
<comment type="caution">
    <text evidence="6">The sequence shown here is derived from an EMBL/GenBank/DDBJ whole genome shotgun (WGS) entry which is preliminary data.</text>
</comment>
<dbReference type="eggNOG" id="COG0491">
    <property type="taxonomic scope" value="Bacteria"/>
</dbReference>
<gene>
    <name evidence="6" type="ORF">POREN0001_0752</name>
</gene>
<accession>C3J9K1</accession>
<evidence type="ECO:0000259" key="5">
    <source>
        <dbReference type="SMART" id="SM00849"/>
    </source>
</evidence>
<dbReference type="InterPro" id="IPR001279">
    <property type="entry name" value="Metallo-B-lactamas"/>
</dbReference>
<proteinExistence type="predicted"/>
<evidence type="ECO:0000256" key="2">
    <source>
        <dbReference type="ARBA" id="ARBA00022723"/>
    </source>
</evidence>
<keyword evidence="2" id="KW-0479">Metal-binding</keyword>
<name>C3J9K1_POREA</name>
<dbReference type="EMBL" id="ACNN01000014">
    <property type="protein sequence ID" value="EEN83095.1"/>
    <property type="molecule type" value="Genomic_DNA"/>
</dbReference>
<evidence type="ECO:0000256" key="4">
    <source>
        <dbReference type="ARBA" id="ARBA00022833"/>
    </source>
</evidence>
<evidence type="ECO:0000313" key="6">
    <source>
        <dbReference type="EMBL" id="EEN83095.1"/>
    </source>
</evidence>
<dbReference type="CDD" id="cd06262">
    <property type="entry name" value="metallo-hydrolase-like_MBL-fold"/>
    <property type="match status" value="1"/>
</dbReference>
<sequence length="217" mass="24247">MALEVHTFSFNFVQVNTYLLVDKATREAAIIDCGCMVPAEENILSSKVEELNATPTLLIATHLHFDHVWGVPFAAQKWGLTPRAHRVEIEKMPPFEEQMRAFGMPPMPERHDLPYQPFETGDRLKLGETLLEVLFVPGHTPGHVAFYEPQQHLLFAGDVLFAGGDIGRTDLPGGSYTTLINSIKTQLMPLDDDTIVYSGHGPQSTIGFERRANSYIQ</sequence>
<dbReference type="InterPro" id="IPR051453">
    <property type="entry name" value="MBL_Glyoxalase_II"/>
</dbReference>
<feature type="domain" description="Metallo-beta-lactamase" evidence="5">
    <location>
        <begin position="14"/>
        <end position="200"/>
    </location>
</feature>
<evidence type="ECO:0000313" key="7">
    <source>
        <dbReference type="Proteomes" id="UP000004295"/>
    </source>
</evidence>
<dbReference type="Pfam" id="PF00753">
    <property type="entry name" value="Lactamase_B"/>
    <property type="match status" value="1"/>
</dbReference>
<dbReference type="STRING" id="553175.POREN0001_0752"/>
<protein>
    <submittedName>
        <fullName evidence="6">Metallo-beta-lactamase domain protein</fullName>
    </submittedName>
</protein>
<dbReference type="GO" id="GO:0016787">
    <property type="term" value="F:hydrolase activity"/>
    <property type="evidence" value="ECO:0007669"/>
    <property type="project" value="UniProtKB-KW"/>
</dbReference>
<dbReference type="AlphaFoldDB" id="C3J9K1"/>
<dbReference type="InterPro" id="IPR036866">
    <property type="entry name" value="RibonucZ/Hydroxyglut_hydro"/>
</dbReference>
<dbReference type="SUPFAM" id="SSF56281">
    <property type="entry name" value="Metallo-hydrolase/oxidoreductase"/>
    <property type="match status" value="1"/>
</dbReference>
<dbReference type="Gene3D" id="3.60.15.10">
    <property type="entry name" value="Ribonuclease Z/Hydroxyacylglutathione hydrolase-like"/>
    <property type="match status" value="1"/>
</dbReference>
<dbReference type="Proteomes" id="UP000004295">
    <property type="component" value="Unassembled WGS sequence"/>
</dbReference>
<dbReference type="GO" id="GO:0046872">
    <property type="term" value="F:metal ion binding"/>
    <property type="evidence" value="ECO:0007669"/>
    <property type="project" value="UniProtKB-KW"/>
</dbReference>
<evidence type="ECO:0000256" key="3">
    <source>
        <dbReference type="ARBA" id="ARBA00022801"/>
    </source>
</evidence>
<keyword evidence="4" id="KW-0862">Zinc</keyword>
<organism evidence="6 7">
    <name type="scientific">Porphyromonas endodontalis (strain ATCC 35406 / DSM 24491 / JCM 8526 / CCUG 16442 / BCRC 14492 / NCTC 13058 / HG 370)</name>
    <name type="common">Bacteroides endodontalis</name>
    <dbReference type="NCBI Taxonomy" id="553175"/>
    <lineage>
        <taxon>Bacteria</taxon>
        <taxon>Pseudomonadati</taxon>
        <taxon>Bacteroidota</taxon>
        <taxon>Bacteroidia</taxon>
        <taxon>Bacteroidales</taxon>
        <taxon>Porphyromonadaceae</taxon>
        <taxon>Porphyromonas</taxon>
    </lineage>
</organism>